<dbReference type="SUPFAM" id="SSF48452">
    <property type="entry name" value="TPR-like"/>
    <property type="match status" value="1"/>
</dbReference>
<dbReference type="Proteomes" id="UP001491310">
    <property type="component" value="Unassembled WGS sequence"/>
</dbReference>
<feature type="region of interest" description="Disordered" evidence="2">
    <location>
        <begin position="162"/>
        <end position="270"/>
    </location>
</feature>
<organism evidence="3 4">
    <name type="scientific">Coccomyxa subellipsoidea</name>
    <dbReference type="NCBI Taxonomy" id="248742"/>
    <lineage>
        <taxon>Eukaryota</taxon>
        <taxon>Viridiplantae</taxon>
        <taxon>Chlorophyta</taxon>
        <taxon>core chlorophytes</taxon>
        <taxon>Trebouxiophyceae</taxon>
        <taxon>Trebouxiophyceae incertae sedis</taxon>
        <taxon>Coccomyxaceae</taxon>
        <taxon>Coccomyxa</taxon>
    </lineage>
</organism>
<sequence length="270" mass="29969">MFEVVQQGKESPFLSRLQSSRTFNSPDCAGSMAEVYRLGKLLEGLKGTSFASDGASEGALEDLRESLKLGIKAVWSQEAVRRGVAAAKNGDYENAHKCYARALELDRRNVDAWVARGAAHANDRNFQQAAQDFETALEIKPDDSNAAKYLEATKDRMTQLGMHMLPPSDRTPAKAADAQRGPSSVERQPALGEQGHHVSGSQDRYLDAAKQTKEDPDRHQSGDVQAERGPAQADKKGSRKDAHSKKKRHKREVEQLHRTHSKKKKRKSKR</sequence>
<proteinExistence type="predicted"/>
<feature type="compositionally biased region" description="Basic and acidic residues" evidence="2">
    <location>
        <begin position="204"/>
        <end position="221"/>
    </location>
</feature>
<feature type="repeat" description="TPR" evidence="1">
    <location>
        <begin position="110"/>
        <end position="143"/>
    </location>
</feature>
<dbReference type="SMART" id="SM00028">
    <property type="entry name" value="TPR"/>
    <property type="match status" value="2"/>
</dbReference>
<dbReference type="Pfam" id="PF13432">
    <property type="entry name" value="TPR_16"/>
    <property type="match status" value="1"/>
</dbReference>
<dbReference type="InterPro" id="IPR019734">
    <property type="entry name" value="TPR_rpt"/>
</dbReference>
<dbReference type="PROSITE" id="PS50005">
    <property type="entry name" value="TPR"/>
    <property type="match status" value="2"/>
</dbReference>
<comment type="caution">
    <text evidence="3">The sequence shown here is derived from an EMBL/GenBank/DDBJ whole genome shotgun (WGS) entry which is preliminary data.</text>
</comment>
<evidence type="ECO:0000256" key="1">
    <source>
        <dbReference type="PROSITE-ProRule" id="PRU00339"/>
    </source>
</evidence>
<dbReference type="EMBL" id="JALJOT010000003">
    <property type="protein sequence ID" value="KAK9916720.1"/>
    <property type="molecule type" value="Genomic_DNA"/>
</dbReference>
<dbReference type="InterPro" id="IPR039190">
    <property type="entry name" value="TTC14"/>
</dbReference>
<name>A0ABR2YZ96_9CHLO</name>
<protein>
    <recommendedName>
        <fullName evidence="5">TPR-like protein</fullName>
    </recommendedName>
</protein>
<keyword evidence="1" id="KW-0802">TPR repeat</keyword>
<accession>A0ABR2YZ96</accession>
<keyword evidence="4" id="KW-1185">Reference proteome</keyword>
<evidence type="ECO:0008006" key="5">
    <source>
        <dbReference type="Google" id="ProtNLM"/>
    </source>
</evidence>
<evidence type="ECO:0000313" key="4">
    <source>
        <dbReference type="Proteomes" id="UP001491310"/>
    </source>
</evidence>
<evidence type="ECO:0000313" key="3">
    <source>
        <dbReference type="EMBL" id="KAK9916720.1"/>
    </source>
</evidence>
<feature type="repeat" description="TPR" evidence="1">
    <location>
        <begin position="76"/>
        <end position="109"/>
    </location>
</feature>
<dbReference type="InterPro" id="IPR011990">
    <property type="entry name" value="TPR-like_helical_dom_sf"/>
</dbReference>
<reference evidence="3 4" key="1">
    <citation type="journal article" date="2024" name="Nat. Commun.">
        <title>Phylogenomics reveals the evolutionary origins of lichenization in chlorophyte algae.</title>
        <authorList>
            <person name="Puginier C."/>
            <person name="Libourel C."/>
            <person name="Otte J."/>
            <person name="Skaloud P."/>
            <person name="Haon M."/>
            <person name="Grisel S."/>
            <person name="Petersen M."/>
            <person name="Berrin J.G."/>
            <person name="Delaux P.M."/>
            <person name="Dal Grande F."/>
            <person name="Keller J."/>
        </authorList>
    </citation>
    <scope>NUCLEOTIDE SEQUENCE [LARGE SCALE GENOMIC DNA]</scope>
    <source>
        <strain evidence="3 4">SAG 216-7</strain>
    </source>
</reference>
<dbReference type="PANTHER" id="PTHR23184">
    <property type="entry name" value="TETRATRICOPEPTIDE REPEAT PROTEIN 14"/>
    <property type="match status" value="1"/>
</dbReference>
<dbReference type="Gene3D" id="1.25.40.10">
    <property type="entry name" value="Tetratricopeptide repeat domain"/>
    <property type="match status" value="1"/>
</dbReference>
<feature type="compositionally biased region" description="Basic residues" evidence="2">
    <location>
        <begin position="258"/>
        <end position="270"/>
    </location>
</feature>
<gene>
    <name evidence="3" type="ORF">WJX75_006234</name>
</gene>
<dbReference type="PANTHER" id="PTHR23184:SF9">
    <property type="entry name" value="TETRATRICOPEPTIDE REPEAT PROTEIN 14"/>
    <property type="match status" value="1"/>
</dbReference>
<evidence type="ECO:0000256" key="2">
    <source>
        <dbReference type="SAM" id="MobiDB-lite"/>
    </source>
</evidence>